<dbReference type="PATRIC" id="fig|1280946.3.peg.452"/>
<dbReference type="Pfam" id="PF05726">
    <property type="entry name" value="Pirin_C"/>
    <property type="match status" value="1"/>
</dbReference>
<dbReference type="InterPro" id="IPR012093">
    <property type="entry name" value="Pirin"/>
</dbReference>
<dbReference type="Proteomes" id="UP000027037">
    <property type="component" value="Unassembled WGS sequence"/>
</dbReference>
<organism evidence="5 6">
    <name type="scientific">Hyphomonas beringensis</name>
    <dbReference type="NCBI Taxonomy" id="1280946"/>
    <lineage>
        <taxon>Bacteria</taxon>
        <taxon>Pseudomonadati</taxon>
        <taxon>Pseudomonadota</taxon>
        <taxon>Alphaproteobacteria</taxon>
        <taxon>Hyphomonadales</taxon>
        <taxon>Hyphomonadaceae</taxon>
        <taxon>Hyphomonas</taxon>
    </lineage>
</organism>
<dbReference type="SUPFAM" id="SSF51182">
    <property type="entry name" value="RmlC-like cupins"/>
    <property type="match status" value="1"/>
</dbReference>
<gene>
    <name evidence="5" type="ORF">HY29_08295</name>
</gene>
<dbReference type="AlphaFoldDB" id="A0A062U8B1"/>
<evidence type="ECO:0000313" key="6">
    <source>
        <dbReference type="Proteomes" id="UP000027037"/>
    </source>
</evidence>
<protein>
    <recommendedName>
        <fullName evidence="7">Pirin C-terminal domain-containing protein</fullName>
    </recommendedName>
</protein>
<reference evidence="5 6" key="1">
    <citation type="journal article" date="2014" name="Antonie Van Leeuwenhoek">
        <title>Hyphomonas beringensis sp. nov. and Hyphomonas chukchiensis sp. nov., isolated from surface seawater of the Bering Sea and Chukchi Sea.</title>
        <authorList>
            <person name="Li C."/>
            <person name="Lai Q."/>
            <person name="Li G."/>
            <person name="Dong C."/>
            <person name="Wang J."/>
            <person name="Liao Y."/>
            <person name="Shao Z."/>
        </authorList>
    </citation>
    <scope>NUCLEOTIDE SEQUENCE [LARGE SCALE GENOMIC DNA]</scope>
    <source>
        <strain evidence="5 6">25B14_1</strain>
    </source>
</reference>
<dbReference type="Gene3D" id="2.60.120.10">
    <property type="entry name" value="Jelly Rolls"/>
    <property type="match status" value="1"/>
</dbReference>
<dbReference type="InterPro" id="IPR003829">
    <property type="entry name" value="Pirin_N_dom"/>
</dbReference>
<comment type="similarity">
    <text evidence="1 2">Belongs to the pirin family.</text>
</comment>
<feature type="domain" description="Pirin N-terminal" evidence="3">
    <location>
        <begin position="2"/>
        <end position="34"/>
    </location>
</feature>
<dbReference type="PANTHER" id="PTHR13903:SF8">
    <property type="entry name" value="PIRIN"/>
    <property type="match status" value="1"/>
</dbReference>
<evidence type="ECO:0000313" key="5">
    <source>
        <dbReference type="EMBL" id="KCZ56571.1"/>
    </source>
</evidence>
<dbReference type="InterPro" id="IPR014710">
    <property type="entry name" value="RmlC-like_jellyroll"/>
</dbReference>
<sequence length="209" mass="22323">MNWMTAGHGIVHSEHTPEELRTQGQSMHGLQTWVALPDGEEDCEPSFEHHAADSLPEFEISGARIRVLAGEAWGKASPVKFPSPILYVALETESVAELTLSSELAEERALYLVCGSANVAGEFTDAGVMLVLESGVDVAIKLSPGTKGVICGGAKLPGKKRIEWNLVSSSQEKIDQAKIDWTAAVQAGGNLRFPAVPGDENPWIPLPGN</sequence>
<evidence type="ECO:0008006" key="7">
    <source>
        <dbReference type="Google" id="ProtNLM"/>
    </source>
</evidence>
<evidence type="ECO:0000259" key="4">
    <source>
        <dbReference type="Pfam" id="PF05726"/>
    </source>
</evidence>
<dbReference type="STRING" id="1280946.HY29_08295"/>
<comment type="caution">
    <text evidence="5">The sequence shown here is derived from an EMBL/GenBank/DDBJ whole genome shotgun (WGS) entry which is preliminary data.</text>
</comment>
<accession>A0A062U8B1</accession>
<feature type="domain" description="Pirin C-terminal" evidence="4">
    <location>
        <begin position="87"/>
        <end position="183"/>
    </location>
</feature>
<evidence type="ECO:0000256" key="2">
    <source>
        <dbReference type="RuleBase" id="RU003457"/>
    </source>
</evidence>
<dbReference type="Pfam" id="PF02678">
    <property type="entry name" value="Pirin"/>
    <property type="match status" value="1"/>
</dbReference>
<dbReference type="PANTHER" id="PTHR13903">
    <property type="entry name" value="PIRIN-RELATED"/>
    <property type="match status" value="1"/>
</dbReference>
<dbReference type="eggNOG" id="COG1741">
    <property type="taxonomic scope" value="Bacteria"/>
</dbReference>
<keyword evidence="6" id="KW-1185">Reference proteome</keyword>
<proteinExistence type="inferred from homology"/>
<dbReference type="EMBL" id="AWFF01000013">
    <property type="protein sequence ID" value="KCZ56571.1"/>
    <property type="molecule type" value="Genomic_DNA"/>
</dbReference>
<dbReference type="InterPro" id="IPR008778">
    <property type="entry name" value="Pirin_C_dom"/>
</dbReference>
<evidence type="ECO:0000259" key="3">
    <source>
        <dbReference type="Pfam" id="PF02678"/>
    </source>
</evidence>
<dbReference type="PIRSF" id="PIRSF006232">
    <property type="entry name" value="Pirin"/>
    <property type="match status" value="1"/>
</dbReference>
<dbReference type="InterPro" id="IPR011051">
    <property type="entry name" value="RmlC_Cupin_sf"/>
</dbReference>
<evidence type="ECO:0000256" key="1">
    <source>
        <dbReference type="ARBA" id="ARBA00008416"/>
    </source>
</evidence>
<name>A0A062U8B1_9PROT</name>